<dbReference type="STRING" id="29561.MM26B8_05060"/>
<reference evidence="2 3" key="1">
    <citation type="submission" date="2015-03" db="EMBL/GenBank/DDBJ databases">
        <title>Genome sequence of Mycoplasma meleagridis strain ATCC 25294.</title>
        <authorList>
            <person name="Yacoub E."/>
            <person name="Blanchard A."/>
            <person name="Sirand-Pugnet P."/>
            <person name="Mardassi B.B.A."/>
        </authorList>
    </citation>
    <scope>NUCLEOTIDE SEQUENCE [LARGE SCALE GENOMIC DNA]</scope>
    <source>
        <strain evidence="2 3">ATCC 25294</strain>
    </source>
</reference>
<dbReference type="PATRIC" id="fig|1264554.4.peg.99"/>
<dbReference type="OrthoDB" id="9801841at2"/>
<comment type="caution">
    <text evidence="2">The sequence shown here is derived from an EMBL/GenBank/DDBJ whole genome shotgun (WGS) entry which is preliminary data.</text>
</comment>
<dbReference type="RefSeq" id="WP_046097029.1">
    <property type="nucleotide sequence ID" value="NZ_JZXN01000017.1"/>
</dbReference>
<dbReference type="SMART" id="SM00331">
    <property type="entry name" value="PP2C_SIG"/>
    <property type="match status" value="1"/>
</dbReference>
<accession>A0A0F5H044</accession>
<evidence type="ECO:0000313" key="3">
    <source>
        <dbReference type="Proteomes" id="UP000033750"/>
    </source>
</evidence>
<dbReference type="AlphaFoldDB" id="A0A0F5H044"/>
<dbReference type="CDD" id="cd00143">
    <property type="entry name" value="PP2Cc"/>
    <property type="match status" value="1"/>
</dbReference>
<protein>
    <submittedName>
        <fullName evidence="2">Protein serine/threonine phosphatase PrpC,regulation of stationary phase</fullName>
    </submittedName>
</protein>
<name>A0A0F5H044_9BACT</name>
<dbReference type="Pfam" id="PF13672">
    <property type="entry name" value="PP2C_2"/>
    <property type="match status" value="1"/>
</dbReference>
<organism evidence="2 3">
    <name type="scientific">Mycoplasmopsis meleagridis ATCC 25294</name>
    <dbReference type="NCBI Taxonomy" id="1264554"/>
    <lineage>
        <taxon>Bacteria</taxon>
        <taxon>Bacillati</taxon>
        <taxon>Mycoplasmatota</taxon>
        <taxon>Mycoplasmoidales</taxon>
        <taxon>Metamycoplasmataceae</taxon>
        <taxon>Mycoplasmopsis</taxon>
    </lineage>
</organism>
<keyword evidence="3" id="KW-1185">Reference proteome</keyword>
<gene>
    <name evidence="2" type="primary">prpC</name>
    <name evidence="2" type="ORF">MMELEA_00680</name>
</gene>
<dbReference type="SUPFAM" id="SSF81606">
    <property type="entry name" value="PP2C-like"/>
    <property type="match status" value="1"/>
</dbReference>
<dbReference type="Gene3D" id="3.60.40.10">
    <property type="entry name" value="PPM-type phosphatase domain"/>
    <property type="match status" value="1"/>
</dbReference>
<dbReference type="SMART" id="SM00332">
    <property type="entry name" value="PP2Cc"/>
    <property type="match status" value="1"/>
</dbReference>
<dbReference type="Proteomes" id="UP000033750">
    <property type="component" value="Unassembled WGS sequence"/>
</dbReference>
<dbReference type="InterPro" id="IPR001932">
    <property type="entry name" value="PPM-type_phosphatase-like_dom"/>
</dbReference>
<evidence type="ECO:0000259" key="1">
    <source>
        <dbReference type="PROSITE" id="PS51746"/>
    </source>
</evidence>
<proteinExistence type="predicted"/>
<sequence>MKIAKRTDIGIKRLENQDKVDIFQKEDFTLLILCDGMGGHFGGSLASTITINVFRDSFEKFLPLVHNLESFVNWFKETIAKVKNEMKIIANKDEAKLDMGTTLAACLVNEKENIMYVFNIGDSRIYVVNKYDDLKQITVDHNVLNRLINEENYRFEDAKLFPKWQALTSALGPNKRTKIEVFDLSKNLDQIKKIVATSDGVHAFIEHITFSNLLTLKIDLKDMCKRIIEEAILSHSTDNLSIGIIDLERN</sequence>
<evidence type="ECO:0000313" key="2">
    <source>
        <dbReference type="EMBL" id="KKB26686.1"/>
    </source>
</evidence>
<dbReference type="PROSITE" id="PS51746">
    <property type="entry name" value="PPM_2"/>
    <property type="match status" value="1"/>
</dbReference>
<dbReference type="EMBL" id="JZXN01000017">
    <property type="protein sequence ID" value="KKB26686.1"/>
    <property type="molecule type" value="Genomic_DNA"/>
</dbReference>
<dbReference type="InterPro" id="IPR036457">
    <property type="entry name" value="PPM-type-like_dom_sf"/>
</dbReference>
<feature type="domain" description="PPM-type phosphatase" evidence="1">
    <location>
        <begin position="2"/>
        <end position="247"/>
    </location>
</feature>